<feature type="region of interest" description="Disordered" evidence="1">
    <location>
        <begin position="1"/>
        <end position="24"/>
    </location>
</feature>
<dbReference type="AlphaFoldDB" id="A0A016ST82"/>
<keyword evidence="2" id="KW-1133">Transmembrane helix</keyword>
<gene>
    <name evidence="3" type="primary">Acey_s0177.g589</name>
    <name evidence="3" type="synonym">Acey-Y37E11AL.2</name>
    <name evidence="3" type="ORF">Y032_0177g589</name>
</gene>
<feature type="region of interest" description="Disordered" evidence="1">
    <location>
        <begin position="183"/>
        <end position="215"/>
    </location>
</feature>
<keyword evidence="2" id="KW-0812">Transmembrane</keyword>
<keyword evidence="4" id="KW-1185">Reference proteome</keyword>
<dbReference type="Proteomes" id="UP000024635">
    <property type="component" value="Unassembled WGS sequence"/>
</dbReference>
<comment type="caution">
    <text evidence="3">The sequence shown here is derived from an EMBL/GenBank/DDBJ whole genome shotgun (WGS) entry which is preliminary data.</text>
</comment>
<feature type="compositionally biased region" description="Basic and acidic residues" evidence="1">
    <location>
        <begin position="186"/>
        <end position="215"/>
    </location>
</feature>
<feature type="transmembrane region" description="Helical" evidence="2">
    <location>
        <begin position="34"/>
        <end position="51"/>
    </location>
</feature>
<name>A0A016ST82_9BILA</name>
<feature type="compositionally biased region" description="Basic and acidic residues" evidence="1">
    <location>
        <begin position="1"/>
        <end position="13"/>
    </location>
</feature>
<dbReference type="EMBL" id="JARK01001513">
    <property type="protein sequence ID" value="EYB93933.1"/>
    <property type="molecule type" value="Genomic_DNA"/>
</dbReference>
<accession>A0A016ST82</accession>
<evidence type="ECO:0000313" key="3">
    <source>
        <dbReference type="EMBL" id="EYB93933.1"/>
    </source>
</evidence>
<proteinExistence type="predicted"/>
<evidence type="ECO:0000256" key="2">
    <source>
        <dbReference type="SAM" id="Phobius"/>
    </source>
</evidence>
<organism evidence="3 4">
    <name type="scientific">Ancylostoma ceylanicum</name>
    <dbReference type="NCBI Taxonomy" id="53326"/>
    <lineage>
        <taxon>Eukaryota</taxon>
        <taxon>Metazoa</taxon>
        <taxon>Ecdysozoa</taxon>
        <taxon>Nematoda</taxon>
        <taxon>Chromadorea</taxon>
        <taxon>Rhabditida</taxon>
        <taxon>Rhabditina</taxon>
        <taxon>Rhabditomorpha</taxon>
        <taxon>Strongyloidea</taxon>
        <taxon>Ancylostomatidae</taxon>
        <taxon>Ancylostomatinae</taxon>
        <taxon>Ancylostoma</taxon>
    </lineage>
</organism>
<protein>
    <submittedName>
        <fullName evidence="3">Uncharacterized protein</fullName>
    </submittedName>
</protein>
<keyword evidence="2" id="KW-0472">Membrane</keyword>
<dbReference type="OrthoDB" id="5836881at2759"/>
<sequence length="215" mass="24224">MSVDAKDEPKNTSRESGSGSKCTDPRAARFNSSVLMLTSLGVSQLVVHWLLHHVALIIAQAMILVMCAFSHEWNYVHAEALTRHRRAYLNIANVLETYQPRARTMGHLFQPEPPTPGIVAITETSGEGEQDEKQSGFMNQRDAHYAGMYTHAIQRNKELDMMHKDAAACSSLDAAQLEKITLVPADPEKDRKAHEEKKKKEAEDYQKQFEKPFCC</sequence>
<evidence type="ECO:0000313" key="4">
    <source>
        <dbReference type="Proteomes" id="UP000024635"/>
    </source>
</evidence>
<evidence type="ECO:0000256" key="1">
    <source>
        <dbReference type="SAM" id="MobiDB-lite"/>
    </source>
</evidence>
<feature type="transmembrane region" description="Helical" evidence="2">
    <location>
        <begin position="57"/>
        <end position="76"/>
    </location>
</feature>
<reference evidence="4" key="1">
    <citation type="journal article" date="2015" name="Nat. Genet.">
        <title>The genome and transcriptome of the zoonotic hookworm Ancylostoma ceylanicum identify infection-specific gene families.</title>
        <authorList>
            <person name="Schwarz E.M."/>
            <person name="Hu Y."/>
            <person name="Antoshechkin I."/>
            <person name="Miller M.M."/>
            <person name="Sternberg P.W."/>
            <person name="Aroian R.V."/>
        </authorList>
    </citation>
    <scope>NUCLEOTIDE SEQUENCE</scope>
    <source>
        <strain evidence="4">HY135</strain>
    </source>
</reference>